<dbReference type="Gene3D" id="1.10.260.40">
    <property type="entry name" value="lambda repressor-like DNA-binding domains"/>
    <property type="match status" value="1"/>
</dbReference>
<dbReference type="SUPFAM" id="SSF47413">
    <property type="entry name" value="lambda repressor-like DNA-binding domains"/>
    <property type="match status" value="1"/>
</dbReference>
<dbReference type="GO" id="GO:0003677">
    <property type="term" value="F:DNA binding"/>
    <property type="evidence" value="ECO:0007669"/>
    <property type="project" value="InterPro"/>
</dbReference>
<protein>
    <submittedName>
        <fullName evidence="1">Repressor protein CI</fullName>
    </submittedName>
</protein>
<dbReference type="InterPro" id="IPR001387">
    <property type="entry name" value="Cro/C1-type_HTH"/>
</dbReference>
<accession>A0A8S5UGK5</accession>
<dbReference type="EMBL" id="BK016086">
    <property type="protein sequence ID" value="DAF93633.1"/>
    <property type="molecule type" value="Genomic_DNA"/>
</dbReference>
<dbReference type="InterPro" id="IPR010982">
    <property type="entry name" value="Lambda_DNA-bd_dom_sf"/>
</dbReference>
<name>A0A8S5UGK5_9CAUD</name>
<organism evidence="1">
    <name type="scientific">Myoviridae sp. ctshb19</name>
    <dbReference type="NCBI Taxonomy" id="2825194"/>
    <lineage>
        <taxon>Viruses</taxon>
        <taxon>Duplodnaviria</taxon>
        <taxon>Heunggongvirae</taxon>
        <taxon>Uroviricota</taxon>
        <taxon>Caudoviricetes</taxon>
    </lineage>
</organism>
<proteinExistence type="predicted"/>
<reference evidence="1" key="1">
    <citation type="journal article" date="2021" name="Proc. Natl. Acad. Sci. U.S.A.">
        <title>A Catalog of Tens of Thousands of Viruses from Human Metagenomes Reveals Hidden Associations with Chronic Diseases.</title>
        <authorList>
            <person name="Tisza M.J."/>
            <person name="Buck C.B."/>
        </authorList>
    </citation>
    <scope>NUCLEOTIDE SEQUENCE</scope>
    <source>
        <strain evidence="1">Ctshb19</strain>
    </source>
</reference>
<evidence type="ECO:0000313" key="1">
    <source>
        <dbReference type="EMBL" id="DAF93633.1"/>
    </source>
</evidence>
<dbReference type="CDD" id="cd00093">
    <property type="entry name" value="HTH_XRE"/>
    <property type="match status" value="1"/>
</dbReference>
<sequence length="167" mass="19519">MHHEGRKMQQWRRRLKIKQSDLARLMCIDTDVLQALENRKRVPEAKYLYGLAFTVLNEFGSRPIHDLAVEAARLMHNTKGFIAGLQTMTDADTTTDFYRAKIEQARARVRIIDGLKFVRGPLEGETLFKVKFERGRHLELYSRAHKIRGHVQTYYDRHPVITEVCPV</sequence>